<keyword evidence="10 12" id="KW-0443">Lipid metabolism</keyword>
<feature type="binding site" evidence="12">
    <location>
        <position position="243"/>
    </location>
    <ligand>
        <name>Zn(2+)</name>
        <dbReference type="ChEBI" id="CHEBI:29105"/>
    </ligand>
</feature>
<feature type="active site" description="Proton donor" evidence="12">
    <location>
        <position position="270"/>
    </location>
</feature>
<comment type="cofactor">
    <cofactor evidence="1 12">
        <name>Zn(2+)</name>
        <dbReference type="ChEBI" id="CHEBI:29105"/>
    </cofactor>
</comment>
<comment type="catalytic activity">
    <reaction evidence="11 12">
        <text>a UDP-3-O-[(3R)-3-hydroxyacyl]-N-acetyl-alpha-D-glucosamine + H2O = a UDP-3-O-[(3R)-3-hydroxyacyl]-alpha-D-glucosamine + acetate</text>
        <dbReference type="Rhea" id="RHEA:67816"/>
        <dbReference type="ChEBI" id="CHEBI:15377"/>
        <dbReference type="ChEBI" id="CHEBI:30089"/>
        <dbReference type="ChEBI" id="CHEBI:137740"/>
        <dbReference type="ChEBI" id="CHEBI:173225"/>
        <dbReference type="EC" id="3.5.1.108"/>
    </reaction>
</comment>
<dbReference type="InterPro" id="IPR020568">
    <property type="entry name" value="Ribosomal_Su5_D2-typ_SF"/>
</dbReference>
<accession>A0A3A8A668</accession>
<protein>
    <recommendedName>
        <fullName evidence="4 12">UDP-3-O-acyl-N-acetylglucosamine deacetylase</fullName>
        <shortName evidence="12">UDP-3-O-acyl-GlcNAc deacetylase</shortName>
        <ecNumber evidence="4 12">3.5.1.108</ecNumber>
    </recommendedName>
    <alternativeName>
        <fullName evidence="12">UDP-3-O-[R-3-hydroxymyristoyl]-N-acetylglucosamine deacetylase</fullName>
    </alternativeName>
</protein>
<dbReference type="Proteomes" id="UP000246132">
    <property type="component" value="Unassembled WGS sequence"/>
</dbReference>
<comment type="pathway">
    <text evidence="3 12">Glycolipid biosynthesis; lipid IV(A) biosynthesis; lipid IV(A) from (3R)-3-hydroxytetradecanoyl-[acyl-carrier-protein] and UDP-N-acetyl-alpha-D-glucosamine: step 2/6.</text>
</comment>
<comment type="function">
    <text evidence="2 12">Catalyzes the hydrolysis of UDP-3-O-myristoyl-N-acetylglucosamine to form UDP-3-O-myristoylglucosamine and acetate, the committed step in lipid A biosynthesis.</text>
</comment>
<comment type="similarity">
    <text evidence="12">Belongs to the LpxC family.</text>
</comment>
<dbReference type="GO" id="GO:0046872">
    <property type="term" value="F:metal ion binding"/>
    <property type="evidence" value="ECO:0007669"/>
    <property type="project" value="UniProtKB-KW"/>
</dbReference>
<evidence type="ECO:0000256" key="7">
    <source>
        <dbReference type="ARBA" id="ARBA00022723"/>
    </source>
</evidence>
<dbReference type="SUPFAM" id="SSF54211">
    <property type="entry name" value="Ribosomal protein S5 domain 2-like"/>
    <property type="match status" value="2"/>
</dbReference>
<keyword evidence="5 12" id="KW-0444">Lipid biosynthesis</keyword>
<dbReference type="PANTHER" id="PTHR33694:SF1">
    <property type="entry name" value="UDP-3-O-ACYL-N-ACETYLGLUCOSAMINE DEACETYLASE 1, MITOCHONDRIAL-RELATED"/>
    <property type="match status" value="1"/>
</dbReference>
<dbReference type="InterPro" id="IPR015870">
    <property type="entry name" value="UDP-acyl_N-AcGlcN_deAcase_N"/>
</dbReference>
<evidence type="ECO:0000313" key="14">
    <source>
        <dbReference type="Proteomes" id="UP000246132"/>
    </source>
</evidence>
<evidence type="ECO:0000256" key="8">
    <source>
        <dbReference type="ARBA" id="ARBA00022801"/>
    </source>
</evidence>
<dbReference type="GO" id="GO:0009245">
    <property type="term" value="P:lipid A biosynthetic process"/>
    <property type="evidence" value="ECO:0007669"/>
    <property type="project" value="UniProtKB-UniRule"/>
</dbReference>
<evidence type="ECO:0000256" key="11">
    <source>
        <dbReference type="ARBA" id="ARBA00024535"/>
    </source>
</evidence>
<dbReference type="Gene3D" id="3.30.230.20">
    <property type="entry name" value="lpxc deacetylase, domain 1"/>
    <property type="match status" value="1"/>
</dbReference>
<dbReference type="Gene3D" id="3.30.1700.10">
    <property type="entry name" value="lpxc deacetylase, domain 2"/>
    <property type="match status" value="1"/>
</dbReference>
<dbReference type="InterPro" id="IPR011334">
    <property type="entry name" value="UDP-acyl_GlcNac_deAcase_C"/>
</dbReference>
<proteinExistence type="inferred from homology"/>
<keyword evidence="8 12" id="KW-0378">Hydrolase</keyword>
<dbReference type="EC" id="3.5.1.108" evidence="4 12"/>
<feature type="binding site" evidence="12">
    <location>
        <position position="247"/>
    </location>
    <ligand>
        <name>Zn(2+)</name>
        <dbReference type="ChEBI" id="CHEBI:29105"/>
    </ligand>
</feature>
<evidence type="ECO:0000313" key="13">
    <source>
        <dbReference type="EMBL" id="RKF05787.1"/>
    </source>
</evidence>
<gene>
    <name evidence="12" type="primary">lpxC</name>
    <name evidence="13" type="ORF">DEM25_014455</name>
</gene>
<keyword evidence="9 12" id="KW-0862">Zinc</keyword>
<dbReference type="AlphaFoldDB" id="A0A3A8A668"/>
<dbReference type="InterPro" id="IPR004463">
    <property type="entry name" value="UDP-acyl_GlcNac_deAcase"/>
</dbReference>
<dbReference type="PANTHER" id="PTHR33694">
    <property type="entry name" value="UDP-3-O-ACYL-N-ACETYLGLUCOSAMINE DEACETYLASE 1, MITOCHONDRIAL-RELATED"/>
    <property type="match status" value="1"/>
</dbReference>
<dbReference type="OrthoDB" id="9802746at2"/>
<keyword evidence="14" id="KW-1185">Reference proteome</keyword>
<comment type="caution">
    <text evidence="13">The sequence shown here is derived from an EMBL/GenBank/DDBJ whole genome shotgun (WGS) entry which is preliminary data.</text>
</comment>
<sequence>MGTDLRAYQASLRKAVSLSGIGVHTGAEVSITLHPAEPNTGVVFRRILDDGSKVDLPAVVSQVGATDLCTMLGDPAGVHVSTIEHIMAAFSALGLDNVIVEIDASEVPIMDGSARIFIAAIEEAGIEHHLVKRRYIRVKKTVRVEHGGSWAEFRPHEGTRYEIVIDFESKAIGRQEFRDEIDGDVFCAELADARTFGFMKDVERLWASGHALGSSLGNSVVIGDDHTIVNCEGLRYADEFVRHKTLDAVGDLALAGANFIGCFSSYRGGHRLNAIALRALLADPAAYEIVETPVPHAIVYAGDLVAVTGQVYAPWAV</sequence>
<dbReference type="RefSeq" id="WP_109766412.1">
    <property type="nucleotide sequence ID" value="NZ_CP159474.1"/>
</dbReference>
<dbReference type="UniPathway" id="UPA00359">
    <property type="reaction ID" value="UER00478"/>
</dbReference>
<evidence type="ECO:0000256" key="6">
    <source>
        <dbReference type="ARBA" id="ARBA00022556"/>
    </source>
</evidence>
<dbReference type="HAMAP" id="MF_00388">
    <property type="entry name" value="LpxC"/>
    <property type="match status" value="1"/>
</dbReference>
<evidence type="ECO:0000256" key="12">
    <source>
        <dbReference type="HAMAP-Rule" id="MF_00388"/>
    </source>
</evidence>
<evidence type="ECO:0000256" key="5">
    <source>
        <dbReference type="ARBA" id="ARBA00022516"/>
    </source>
</evidence>
<evidence type="ECO:0000256" key="4">
    <source>
        <dbReference type="ARBA" id="ARBA00012745"/>
    </source>
</evidence>
<evidence type="ECO:0000256" key="3">
    <source>
        <dbReference type="ARBA" id="ARBA00005002"/>
    </source>
</evidence>
<feature type="binding site" evidence="12">
    <location>
        <position position="85"/>
    </location>
    <ligand>
        <name>Zn(2+)</name>
        <dbReference type="ChEBI" id="CHEBI:29105"/>
    </ligand>
</feature>
<reference evidence="13 14" key="1">
    <citation type="journal article" date="2018" name="Int. J. Syst. Bacteriol.">
        <title>Oceaniradius stylonemae gen. nov., sp. nov., isolated from a red alga, Stylonema cornu-cervi.</title>
        <authorList>
            <person name="Jeong S."/>
        </authorList>
    </citation>
    <scope>NUCLEOTIDE SEQUENCE [LARGE SCALE GENOMIC DNA]</scope>
    <source>
        <strain evidence="13 14">StC1</strain>
    </source>
</reference>
<name>A0A3A8A668_9HYPH</name>
<dbReference type="EMBL" id="QFWV02000008">
    <property type="protein sequence ID" value="RKF05787.1"/>
    <property type="molecule type" value="Genomic_DNA"/>
</dbReference>
<keyword evidence="7 12" id="KW-0479">Metal-binding</keyword>
<organism evidence="13 14">
    <name type="scientific">Oceaniradius stylonematis</name>
    <dbReference type="NCBI Taxonomy" id="2184161"/>
    <lineage>
        <taxon>Bacteria</taxon>
        <taxon>Pseudomonadati</taxon>
        <taxon>Pseudomonadota</taxon>
        <taxon>Alphaproteobacteria</taxon>
        <taxon>Hyphomicrobiales</taxon>
        <taxon>Ahrensiaceae</taxon>
        <taxon>Oceaniradius</taxon>
    </lineage>
</organism>
<evidence type="ECO:0000256" key="9">
    <source>
        <dbReference type="ARBA" id="ARBA00022833"/>
    </source>
</evidence>
<dbReference type="NCBIfam" id="TIGR00325">
    <property type="entry name" value="lpxC"/>
    <property type="match status" value="1"/>
</dbReference>
<evidence type="ECO:0000256" key="10">
    <source>
        <dbReference type="ARBA" id="ARBA00023098"/>
    </source>
</evidence>
<evidence type="ECO:0000256" key="1">
    <source>
        <dbReference type="ARBA" id="ARBA00001947"/>
    </source>
</evidence>
<evidence type="ECO:0000256" key="2">
    <source>
        <dbReference type="ARBA" id="ARBA00002923"/>
    </source>
</evidence>
<dbReference type="GO" id="GO:0103117">
    <property type="term" value="F:UDP-3-O-acyl-N-acetylglucosamine deacetylase activity"/>
    <property type="evidence" value="ECO:0007669"/>
    <property type="project" value="UniProtKB-UniRule"/>
</dbReference>
<keyword evidence="6 12" id="KW-0441">Lipid A biosynthesis</keyword>
<dbReference type="GO" id="GO:0016020">
    <property type="term" value="C:membrane"/>
    <property type="evidence" value="ECO:0007669"/>
    <property type="project" value="GOC"/>
</dbReference>
<dbReference type="Pfam" id="PF03331">
    <property type="entry name" value="LpxC"/>
    <property type="match status" value="1"/>
</dbReference>